<dbReference type="GeneID" id="87961337"/>
<proteinExistence type="predicted"/>
<accession>A0ABR0I4L6</accession>
<evidence type="ECO:0000313" key="3">
    <source>
        <dbReference type="Proteomes" id="UP001323617"/>
    </source>
</evidence>
<protein>
    <submittedName>
        <fullName evidence="2">Uncharacterized protein</fullName>
    </submittedName>
</protein>
<organism evidence="2 3">
    <name type="scientific">Podospora pseudoanserina</name>
    <dbReference type="NCBI Taxonomy" id="2609844"/>
    <lineage>
        <taxon>Eukaryota</taxon>
        <taxon>Fungi</taxon>
        <taxon>Dikarya</taxon>
        <taxon>Ascomycota</taxon>
        <taxon>Pezizomycotina</taxon>
        <taxon>Sordariomycetes</taxon>
        <taxon>Sordariomycetidae</taxon>
        <taxon>Sordariales</taxon>
        <taxon>Podosporaceae</taxon>
        <taxon>Podospora</taxon>
    </lineage>
</organism>
<evidence type="ECO:0000313" key="2">
    <source>
        <dbReference type="EMBL" id="KAK4675069.1"/>
    </source>
</evidence>
<feature type="chain" id="PRO_5047481817" evidence="1">
    <location>
        <begin position="21"/>
        <end position="43"/>
    </location>
</feature>
<evidence type="ECO:0000256" key="1">
    <source>
        <dbReference type="SAM" id="SignalP"/>
    </source>
</evidence>
<reference evidence="2 3" key="1">
    <citation type="journal article" date="2023" name="bioRxiv">
        <title>High-quality genome assemblies of four members of thePodospora anserinaspecies complex.</title>
        <authorList>
            <person name="Ament-Velasquez S.L."/>
            <person name="Vogan A.A."/>
            <person name="Wallerman O."/>
            <person name="Hartmann F."/>
            <person name="Gautier V."/>
            <person name="Silar P."/>
            <person name="Giraud T."/>
            <person name="Johannesson H."/>
        </authorList>
    </citation>
    <scope>NUCLEOTIDE SEQUENCE [LARGE SCALE GENOMIC DNA]</scope>
    <source>
        <strain evidence="2 3">CBS 124.78</strain>
    </source>
</reference>
<dbReference type="EMBL" id="JAFFHC010000005">
    <property type="protein sequence ID" value="KAK4675069.1"/>
    <property type="molecule type" value="Genomic_DNA"/>
</dbReference>
<comment type="caution">
    <text evidence="2">The sequence shown here is derived from an EMBL/GenBank/DDBJ whole genome shotgun (WGS) entry which is preliminary data.</text>
</comment>
<keyword evidence="1" id="KW-0732">Signal</keyword>
<gene>
    <name evidence="2" type="ORF">QC764_0074140</name>
</gene>
<keyword evidence="3" id="KW-1185">Reference proteome</keyword>
<feature type="signal peptide" evidence="1">
    <location>
        <begin position="1"/>
        <end position="20"/>
    </location>
</feature>
<sequence length="43" mass="4904">MVLWLWTAFFICDGSEQNTAWEISISYSEGFCDGRVPQCPLDS</sequence>
<dbReference type="Proteomes" id="UP001323617">
    <property type="component" value="Unassembled WGS sequence"/>
</dbReference>
<name>A0ABR0I4L6_9PEZI</name>
<dbReference type="RefSeq" id="XP_062798539.1">
    <property type="nucleotide sequence ID" value="XM_062940678.1"/>
</dbReference>